<proteinExistence type="predicted"/>
<dbReference type="KEGG" id="mbw:MSBRW_3528"/>
<dbReference type="Pfam" id="PF00173">
    <property type="entry name" value="Cyt-b5"/>
    <property type="match status" value="1"/>
</dbReference>
<accession>A0A0E3LMC5</accession>
<sequence>MGKIMRKKLIILIVLFCMFLATGCVGNKLATPEKAGTQDDADTPNGEEATETQNLTEKTEIKEYTLEELAKYDGTNETIYVAYQGQVYDVSSDSYLWKDGNHEGCPAGKDITEELDRTPHGAEILKKYPVVGTLKE</sequence>
<protein>
    <recommendedName>
        <fullName evidence="2">Cytochrome b5 heme-binding domain-containing protein</fullName>
    </recommendedName>
</protein>
<evidence type="ECO:0000256" key="1">
    <source>
        <dbReference type="SAM" id="MobiDB-lite"/>
    </source>
</evidence>
<dbReference type="SMART" id="SM01117">
    <property type="entry name" value="Cyt-b5"/>
    <property type="match status" value="1"/>
</dbReference>
<dbReference type="EMBL" id="CP009526">
    <property type="protein sequence ID" value="AKB52781.1"/>
    <property type="molecule type" value="Genomic_DNA"/>
</dbReference>
<name>A0A0E3LMC5_METBA</name>
<evidence type="ECO:0000259" key="2">
    <source>
        <dbReference type="SMART" id="SM01117"/>
    </source>
</evidence>
<dbReference type="RefSeq" id="WP_230669866.1">
    <property type="nucleotide sequence ID" value="NZ_CP009526.1"/>
</dbReference>
<organism evidence="3 4">
    <name type="scientific">Methanosarcina barkeri str. Wiesmoor</name>
    <dbReference type="NCBI Taxonomy" id="1434109"/>
    <lineage>
        <taxon>Archaea</taxon>
        <taxon>Methanobacteriati</taxon>
        <taxon>Methanobacteriota</taxon>
        <taxon>Stenosarchaea group</taxon>
        <taxon>Methanomicrobia</taxon>
        <taxon>Methanosarcinales</taxon>
        <taxon>Methanosarcinaceae</taxon>
        <taxon>Methanosarcina</taxon>
    </lineage>
</organism>
<dbReference type="Gene3D" id="3.10.120.10">
    <property type="entry name" value="Cytochrome b5-like heme/steroid binding domain"/>
    <property type="match status" value="1"/>
</dbReference>
<dbReference type="PATRIC" id="fig|1434109.4.peg.4566"/>
<feature type="region of interest" description="Disordered" evidence="1">
    <location>
        <begin position="31"/>
        <end position="58"/>
    </location>
</feature>
<dbReference type="HOGENOM" id="CLU_1881100_0_0_2"/>
<dbReference type="Proteomes" id="UP000033038">
    <property type="component" value="Chromosome"/>
</dbReference>
<reference evidence="3 4" key="1">
    <citation type="submission" date="2014-07" db="EMBL/GenBank/DDBJ databases">
        <title>Methanogenic archaea and the global carbon cycle.</title>
        <authorList>
            <person name="Henriksen J.R."/>
            <person name="Luke J."/>
            <person name="Reinhart S."/>
            <person name="Benedict M.N."/>
            <person name="Youngblut N.D."/>
            <person name="Metcalf M.E."/>
            <person name="Whitaker R.J."/>
            <person name="Metcalf W.W."/>
        </authorList>
    </citation>
    <scope>NUCLEOTIDE SEQUENCE [LARGE SCALE GENOMIC DNA]</scope>
    <source>
        <strain evidence="3 4">Wiesmoor</strain>
    </source>
</reference>
<dbReference type="SUPFAM" id="SSF55856">
    <property type="entry name" value="Cytochrome b5-like heme/steroid binding domain"/>
    <property type="match status" value="1"/>
</dbReference>
<dbReference type="InterPro" id="IPR001199">
    <property type="entry name" value="Cyt_B5-like_heme/steroid-bd"/>
</dbReference>
<dbReference type="GeneID" id="24825161"/>
<dbReference type="PROSITE" id="PS51257">
    <property type="entry name" value="PROKAR_LIPOPROTEIN"/>
    <property type="match status" value="1"/>
</dbReference>
<feature type="domain" description="Cytochrome b5 heme-binding" evidence="2">
    <location>
        <begin position="64"/>
        <end position="135"/>
    </location>
</feature>
<evidence type="ECO:0000313" key="4">
    <source>
        <dbReference type="Proteomes" id="UP000033038"/>
    </source>
</evidence>
<gene>
    <name evidence="3" type="ORF">MSBRW_3528</name>
</gene>
<dbReference type="AlphaFoldDB" id="A0A0E3LMC5"/>
<dbReference type="InterPro" id="IPR036400">
    <property type="entry name" value="Cyt_B5-like_heme/steroid_sf"/>
</dbReference>
<evidence type="ECO:0000313" key="3">
    <source>
        <dbReference type="EMBL" id="AKB52781.1"/>
    </source>
</evidence>